<feature type="region of interest" description="Disordered" evidence="1">
    <location>
        <begin position="160"/>
        <end position="180"/>
    </location>
</feature>
<reference evidence="2 3" key="1">
    <citation type="submission" date="2024-04" db="EMBL/GenBank/DDBJ databases">
        <authorList>
            <consortium name="Genoscope - CEA"/>
            <person name="William W."/>
        </authorList>
    </citation>
    <scope>NUCLEOTIDE SEQUENCE [LARGE SCALE GENOMIC DNA]</scope>
</reference>
<evidence type="ECO:0000313" key="3">
    <source>
        <dbReference type="Proteomes" id="UP001497497"/>
    </source>
</evidence>
<feature type="compositionally biased region" description="Polar residues" evidence="1">
    <location>
        <begin position="360"/>
        <end position="376"/>
    </location>
</feature>
<feature type="compositionally biased region" description="Polar residues" evidence="1">
    <location>
        <begin position="646"/>
        <end position="657"/>
    </location>
</feature>
<feature type="non-terminal residue" evidence="2">
    <location>
        <position position="1"/>
    </location>
</feature>
<dbReference type="EMBL" id="CAXITT010000412">
    <property type="protein sequence ID" value="CAL1541057.1"/>
    <property type="molecule type" value="Genomic_DNA"/>
</dbReference>
<dbReference type="Proteomes" id="UP001497497">
    <property type="component" value="Unassembled WGS sequence"/>
</dbReference>
<proteinExistence type="predicted"/>
<accession>A0AAV2I336</accession>
<dbReference type="AlphaFoldDB" id="A0AAV2I336"/>
<protein>
    <submittedName>
        <fullName evidence="2">Uncharacterized protein</fullName>
    </submittedName>
</protein>
<evidence type="ECO:0000313" key="2">
    <source>
        <dbReference type="EMBL" id="CAL1541057.1"/>
    </source>
</evidence>
<feature type="non-terminal residue" evidence="2">
    <location>
        <position position="665"/>
    </location>
</feature>
<gene>
    <name evidence="2" type="ORF">GSLYS_00014699001</name>
</gene>
<sequence>HAFSLKRHYLGVHINHRYLTSSDIQSCQIETFHTGVQLEVNESGVFNISPGFQGVGNSPLPPLKDTTSSPAVTEVHEVNENSSFCDSALKNITTKELIPTLSDLSKIVVNRAESLQNDVNQTRGKSKQSSSVLESASFVDKSISPQVKEFSEPFDIVSSSEMDKQNSVRHKGSTQGSQTSACLEVSSSSDIQKPLINFNKENSPLMSCADFDISNGNSVTESGEIKSGVEDFTPLNNGKSTPTVMSQTSNSITLVPEPQETFVVQHLKKLCEKQLCSVDTGSSYVAEVRGKIPKTGGFPKFDEAAQQSFIDPVSGKVMGDNTGDADDNLVSTGLGTNMNVVSNSVKLSLYEMDTCTKVSNTTKTSGDATNNQTEESSLLDEEHLNSSSQDEYERNTLNCESECVQKLVCPEVLDSLSGEVDVKETSMCTSDVENELTDSVLRHCAAVVPVCKNDLPNASKDNSTDSNINSKVFSSSTVNVDAVSLDSGCKPATEMDATLLFGTDKDGPEASTIPQPNEDTEVNKTRSDPHTTVNTTEVNKAQMTPAINSNQNIESSSAQTSSCSPLCKAPLSSVPVQDPASKALINKTDSFNSCFSKISTPVTPQQLIFVTNIVFPIVAPSNAHSPTSALSSLSQQQSQPTTNTAGSAGQSTLNSPTAGVPLVLI</sequence>
<comment type="caution">
    <text evidence="2">The sequence shown here is derived from an EMBL/GenBank/DDBJ whole genome shotgun (WGS) entry which is preliminary data.</text>
</comment>
<keyword evidence="3" id="KW-1185">Reference proteome</keyword>
<evidence type="ECO:0000256" key="1">
    <source>
        <dbReference type="SAM" id="MobiDB-lite"/>
    </source>
</evidence>
<feature type="region of interest" description="Disordered" evidence="1">
    <location>
        <begin position="360"/>
        <end position="392"/>
    </location>
</feature>
<organism evidence="2 3">
    <name type="scientific">Lymnaea stagnalis</name>
    <name type="common">Great pond snail</name>
    <name type="synonym">Helix stagnalis</name>
    <dbReference type="NCBI Taxonomy" id="6523"/>
    <lineage>
        <taxon>Eukaryota</taxon>
        <taxon>Metazoa</taxon>
        <taxon>Spiralia</taxon>
        <taxon>Lophotrochozoa</taxon>
        <taxon>Mollusca</taxon>
        <taxon>Gastropoda</taxon>
        <taxon>Heterobranchia</taxon>
        <taxon>Euthyneura</taxon>
        <taxon>Panpulmonata</taxon>
        <taxon>Hygrophila</taxon>
        <taxon>Lymnaeoidea</taxon>
        <taxon>Lymnaeidae</taxon>
        <taxon>Lymnaea</taxon>
    </lineage>
</organism>
<feature type="region of interest" description="Disordered" evidence="1">
    <location>
        <begin position="503"/>
        <end position="533"/>
    </location>
</feature>
<name>A0AAV2I336_LYMST</name>
<feature type="region of interest" description="Disordered" evidence="1">
    <location>
        <begin position="625"/>
        <end position="660"/>
    </location>
</feature>
<feature type="compositionally biased region" description="Low complexity" evidence="1">
    <location>
        <begin position="625"/>
        <end position="645"/>
    </location>
</feature>